<gene>
    <name evidence="1" type="ORF">AAK873_05060</name>
</gene>
<dbReference type="InterPro" id="IPR027417">
    <property type="entry name" value="P-loop_NTPase"/>
</dbReference>
<name>A0ABV4CZ74_9BACT</name>
<dbReference type="Proteomes" id="UP001565200">
    <property type="component" value="Unassembled WGS sequence"/>
</dbReference>
<organism evidence="1 2">
    <name type="scientific">Heminiphilus faecis</name>
    <dbReference type="NCBI Taxonomy" id="2601703"/>
    <lineage>
        <taxon>Bacteria</taxon>
        <taxon>Pseudomonadati</taxon>
        <taxon>Bacteroidota</taxon>
        <taxon>Bacteroidia</taxon>
        <taxon>Bacteroidales</taxon>
        <taxon>Muribaculaceae</taxon>
        <taxon>Heminiphilus</taxon>
    </lineage>
</organism>
<evidence type="ECO:0000313" key="2">
    <source>
        <dbReference type="Proteomes" id="UP001565200"/>
    </source>
</evidence>
<dbReference type="Pfam" id="PF13189">
    <property type="entry name" value="Cytidylate_kin2"/>
    <property type="match status" value="1"/>
</dbReference>
<dbReference type="EMBL" id="JBCLPP010000010">
    <property type="protein sequence ID" value="MEY8244987.1"/>
    <property type="molecule type" value="Genomic_DNA"/>
</dbReference>
<reference evidence="1 2" key="1">
    <citation type="submission" date="2024-03" db="EMBL/GenBank/DDBJ databases">
        <title>Mouse gut bacterial collection (mGBC) of GemPharmatech.</title>
        <authorList>
            <person name="He Y."/>
            <person name="Dong L."/>
            <person name="Wu D."/>
            <person name="Gao X."/>
            <person name="Lin Z."/>
        </authorList>
    </citation>
    <scope>NUCLEOTIDE SEQUENCE [LARGE SCALE GENOMIC DNA]</scope>
    <source>
        <strain evidence="1 2">54-13</strain>
    </source>
</reference>
<protein>
    <submittedName>
        <fullName evidence="1">Cytidylate kinase-like family protein</fullName>
    </submittedName>
</protein>
<comment type="caution">
    <text evidence="1">The sequence shown here is derived from an EMBL/GenBank/DDBJ whole genome shotgun (WGS) entry which is preliminary data.</text>
</comment>
<sequence>MDDKKYVITIGRQFGSGGRELGKLLARKLGIAYYDKELLCEAAKKAGVSPEFFEKSDEKFPKFFNGLFSFTMGYNPYTLYSGSTSISDDSLYRAQSDFIHSVADTHPCVIVGRSADYILRDHPLCVNVFVHAPMDVCIERIMKRGDKTTREQAKALAEKTNKLRAGYYNFYTDKTWGDAKSYHLTIDSSSMTMDDIAEVICDYLRRRIKNVCERGL</sequence>
<dbReference type="RefSeq" id="WP_121699916.1">
    <property type="nucleotide sequence ID" value="NZ_JBCLPP010000010.1"/>
</dbReference>
<accession>A0ABV4CZ74</accession>
<keyword evidence="2" id="KW-1185">Reference proteome</keyword>
<evidence type="ECO:0000313" key="1">
    <source>
        <dbReference type="EMBL" id="MEY8244987.1"/>
    </source>
</evidence>
<dbReference type="SUPFAM" id="SSF52540">
    <property type="entry name" value="P-loop containing nucleoside triphosphate hydrolases"/>
    <property type="match status" value="1"/>
</dbReference>
<proteinExistence type="predicted"/>
<dbReference type="Gene3D" id="3.40.50.300">
    <property type="entry name" value="P-loop containing nucleotide triphosphate hydrolases"/>
    <property type="match status" value="1"/>
</dbReference>